<evidence type="ECO:0000256" key="2">
    <source>
        <dbReference type="PROSITE-ProRule" id="PRU00497"/>
    </source>
</evidence>
<dbReference type="EMBL" id="CADEPI010000221">
    <property type="protein sequence ID" value="CAB3380947.1"/>
    <property type="molecule type" value="Genomic_DNA"/>
</dbReference>
<gene>
    <name evidence="4" type="ORF">CLODIP_2_CD15354</name>
</gene>
<dbReference type="PANTHER" id="PTHR10380">
    <property type="entry name" value="CUTICLE PROTEIN"/>
    <property type="match status" value="1"/>
</dbReference>
<dbReference type="GO" id="GO:0008010">
    <property type="term" value="F:structural constituent of chitin-based larval cuticle"/>
    <property type="evidence" value="ECO:0007669"/>
    <property type="project" value="TreeGrafter"/>
</dbReference>
<dbReference type="AlphaFoldDB" id="A0A8S1DEN2"/>
<dbReference type="PROSITE" id="PS51155">
    <property type="entry name" value="CHIT_BIND_RR_2"/>
    <property type="match status" value="1"/>
</dbReference>
<name>A0A8S1DEN2_9INSE</name>
<evidence type="ECO:0000256" key="3">
    <source>
        <dbReference type="SAM" id="SignalP"/>
    </source>
</evidence>
<evidence type="ECO:0000313" key="4">
    <source>
        <dbReference type="EMBL" id="CAB3380947.1"/>
    </source>
</evidence>
<keyword evidence="5" id="KW-1185">Reference proteome</keyword>
<dbReference type="InterPro" id="IPR050468">
    <property type="entry name" value="Cuticle_Struct_Prot"/>
</dbReference>
<reference evidence="4 5" key="1">
    <citation type="submission" date="2020-04" db="EMBL/GenBank/DDBJ databases">
        <authorList>
            <person name="Alioto T."/>
            <person name="Alioto T."/>
            <person name="Gomez Garrido J."/>
        </authorList>
    </citation>
    <scope>NUCLEOTIDE SEQUENCE [LARGE SCALE GENOMIC DNA]</scope>
</reference>
<keyword evidence="1 2" id="KW-0193">Cuticle</keyword>
<dbReference type="Proteomes" id="UP000494165">
    <property type="component" value="Unassembled WGS sequence"/>
</dbReference>
<dbReference type="Pfam" id="PF00379">
    <property type="entry name" value="Chitin_bind_4"/>
    <property type="match status" value="1"/>
</dbReference>
<sequence length="250" mass="28310">MLTSQNLVFLFAAFACVAAQELANRLTTVEWESYNEREPKGPGSYAYGYDVQDPLTGNVQFKEETRKPDGTVRGSYGLVEPDGNVRIVHYVADDKGFRVHIENSAKPDEFHPVQRRINEASVHHSVVGQYGRRLLRQPIVVGPVATAAPETVAAPAPVAAPQTVYTVIPENLHTQYYHYIQPPDWYLNLLTTVRLPYLLFLEEHSSNLYAVFSLFLTFLYFSDVGRWLKEYLTSSDVKLKSWRAIGGKRT</sequence>
<comment type="caution">
    <text evidence="4">The sequence shown here is derived from an EMBL/GenBank/DDBJ whole genome shotgun (WGS) entry which is preliminary data.</text>
</comment>
<feature type="chain" id="PRO_5035911468" evidence="3">
    <location>
        <begin position="20"/>
        <end position="250"/>
    </location>
</feature>
<dbReference type="PANTHER" id="PTHR10380:SF224">
    <property type="entry name" value="CUTICULAR PROTEIN 12A"/>
    <property type="match status" value="1"/>
</dbReference>
<dbReference type="InterPro" id="IPR000618">
    <property type="entry name" value="Insect_cuticle"/>
</dbReference>
<proteinExistence type="predicted"/>
<protein>
    <submittedName>
        <fullName evidence="4">Uncharacterized protein</fullName>
    </submittedName>
</protein>
<organism evidence="4 5">
    <name type="scientific">Cloeon dipterum</name>
    <dbReference type="NCBI Taxonomy" id="197152"/>
    <lineage>
        <taxon>Eukaryota</taxon>
        <taxon>Metazoa</taxon>
        <taxon>Ecdysozoa</taxon>
        <taxon>Arthropoda</taxon>
        <taxon>Hexapoda</taxon>
        <taxon>Insecta</taxon>
        <taxon>Pterygota</taxon>
        <taxon>Palaeoptera</taxon>
        <taxon>Ephemeroptera</taxon>
        <taxon>Pisciforma</taxon>
        <taxon>Baetidae</taxon>
        <taxon>Cloeon</taxon>
    </lineage>
</organism>
<feature type="signal peptide" evidence="3">
    <location>
        <begin position="1"/>
        <end position="19"/>
    </location>
</feature>
<accession>A0A8S1DEN2</accession>
<evidence type="ECO:0000256" key="1">
    <source>
        <dbReference type="ARBA" id="ARBA00022460"/>
    </source>
</evidence>
<dbReference type="GO" id="GO:0062129">
    <property type="term" value="C:chitin-based extracellular matrix"/>
    <property type="evidence" value="ECO:0007669"/>
    <property type="project" value="TreeGrafter"/>
</dbReference>
<dbReference type="InterPro" id="IPR031311">
    <property type="entry name" value="CHIT_BIND_RR_consensus"/>
</dbReference>
<dbReference type="OrthoDB" id="8021718at2759"/>
<evidence type="ECO:0000313" key="5">
    <source>
        <dbReference type="Proteomes" id="UP000494165"/>
    </source>
</evidence>
<dbReference type="PROSITE" id="PS00233">
    <property type="entry name" value="CHIT_BIND_RR_1"/>
    <property type="match status" value="1"/>
</dbReference>
<dbReference type="PRINTS" id="PR00947">
    <property type="entry name" value="CUTICLE"/>
</dbReference>
<keyword evidence="3" id="KW-0732">Signal</keyword>